<protein>
    <submittedName>
        <fullName evidence="1">Uncharacterized protein</fullName>
    </submittedName>
</protein>
<reference evidence="1 2" key="1">
    <citation type="journal article" date="2021" name="Nat. Plants">
        <title>The Taxus genome provides insights into paclitaxel biosynthesis.</title>
        <authorList>
            <person name="Xiong X."/>
            <person name="Gou J."/>
            <person name="Liao Q."/>
            <person name="Li Y."/>
            <person name="Zhou Q."/>
            <person name="Bi G."/>
            <person name="Li C."/>
            <person name="Du R."/>
            <person name="Wang X."/>
            <person name="Sun T."/>
            <person name="Guo L."/>
            <person name="Liang H."/>
            <person name="Lu P."/>
            <person name="Wu Y."/>
            <person name="Zhang Z."/>
            <person name="Ro D.K."/>
            <person name="Shang Y."/>
            <person name="Huang S."/>
            <person name="Yan J."/>
        </authorList>
    </citation>
    <scope>NUCLEOTIDE SEQUENCE [LARGE SCALE GENOMIC DNA]</scope>
    <source>
        <strain evidence="1">Ta-2019</strain>
    </source>
</reference>
<feature type="non-terminal residue" evidence="1">
    <location>
        <position position="101"/>
    </location>
</feature>
<evidence type="ECO:0000313" key="2">
    <source>
        <dbReference type="Proteomes" id="UP000824469"/>
    </source>
</evidence>
<gene>
    <name evidence="1" type="ORF">KI387_005841</name>
</gene>
<accession>A0AA38GNX0</accession>
<feature type="non-terminal residue" evidence="1">
    <location>
        <position position="1"/>
    </location>
</feature>
<evidence type="ECO:0000313" key="1">
    <source>
        <dbReference type="EMBL" id="KAH9325663.1"/>
    </source>
</evidence>
<comment type="caution">
    <text evidence="1">The sequence shown here is derived from an EMBL/GenBank/DDBJ whole genome shotgun (WGS) entry which is preliminary data.</text>
</comment>
<organism evidence="1 2">
    <name type="scientific">Taxus chinensis</name>
    <name type="common">Chinese yew</name>
    <name type="synonym">Taxus wallichiana var. chinensis</name>
    <dbReference type="NCBI Taxonomy" id="29808"/>
    <lineage>
        <taxon>Eukaryota</taxon>
        <taxon>Viridiplantae</taxon>
        <taxon>Streptophyta</taxon>
        <taxon>Embryophyta</taxon>
        <taxon>Tracheophyta</taxon>
        <taxon>Spermatophyta</taxon>
        <taxon>Pinopsida</taxon>
        <taxon>Pinidae</taxon>
        <taxon>Conifers II</taxon>
        <taxon>Cupressales</taxon>
        <taxon>Taxaceae</taxon>
        <taxon>Taxus</taxon>
    </lineage>
</organism>
<keyword evidence="2" id="KW-1185">Reference proteome</keyword>
<name>A0AA38GNX0_TAXCH</name>
<proteinExistence type="predicted"/>
<dbReference type="Proteomes" id="UP000824469">
    <property type="component" value="Unassembled WGS sequence"/>
</dbReference>
<sequence>IKVAKIVGVQTDRVKSLLKSRICMFCPCVSMYAKVAKSKIRHLQSQKEIGFKALRDSFPSFFGFKAKNFSSSCIVPPSLIHPYLRYARSSEKSQLGNHLGQ</sequence>
<dbReference type="AlphaFoldDB" id="A0AA38GNX0"/>
<dbReference type="EMBL" id="JAHRHJ020000002">
    <property type="protein sequence ID" value="KAH9325663.1"/>
    <property type="molecule type" value="Genomic_DNA"/>
</dbReference>